<dbReference type="EMBL" id="FOSN01000015">
    <property type="protein sequence ID" value="SFK68905.1"/>
    <property type="molecule type" value="Genomic_DNA"/>
</dbReference>
<dbReference type="RefSeq" id="WP_091685130.1">
    <property type="nucleotide sequence ID" value="NZ_FOSN01000015.1"/>
</dbReference>
<evidence type="ECO:0000256" key="1">
    <source>
        <dbReference type="SAM" id="MobiDB-lite"/>
    </source>
</evidence>
<accession>A0A1I4BJE2</accession>
<evidence type="ECO:0000313" key="3">
    <source>
        <dbReference type="Proteomes" id="UP000198755"/>
    </source>
</evidence>
<dbReference type="STRING" id="1612308.SAMN05444581_11544"/>
<protein>
    <submittedName>
        <fullName evidence="2">Cell division protein FtsL</fullName>
    </submittedName>
</protein>
<dbReference type="AlphaFoldDB" id="A0A1I4BJE2"/>
<organism evidence="2 3">
    <name type="scientific">Methylocapsa palsarum</name>
    <dbReference type="NCBI Taxonomy" id="1612308"/>
    <lineage>
        <taxon>Bacteria</taxon>
        <taxon>Pseudomonadati</taxon>
        <taxon>Pseudomonadota</taxon>
        <taxon>Alphaproteobacteria</taxon>
        <taxon>Hyphomicrobiales</taxon>
        <taxon>Beijerinckiaceae</taxon>
        <taxon>Methylocapsa</taxon>
    </lineage>
</organism>
<sequence>MVRILNLLAIVALIGSAIYAYTVKYETIFHAEKIVKLKHEIKAKQDQIGMLRAEWAHVTRPERIQGLADKLLPDLKPVALQQIVKADVLPARGPKSDSIGLKLESLGMAEPTNTPRDGEPASVTTPSNPADKIRAR</sequence>
<keyword evidence="3" id="KW-1185">Reference proteome</keyword>
<dbReference type="OrthoDB" id="7165680at2"/>
<dbReference type="Proteomes" id="UP000198755">
    <property type="component" value="Unassembled WGS sequence"/>
</dbReference>
<keyword evidence="2" id="KW-0131">Cell cycle</keyword>
<dbReference type="GO" id="GO:0051301">
    <property type="term" value="P:cell division"/>
    <property type="evidence" value="ECO:0007669"/>
    <property type="project" value="UniProtKB-KW"/>
</dbReference>
<feature type="region of interest" description="Disordered" evidence="1">
    <location>
        <begin position="93"/>
        <end position="136"/>
    </location>
</feature>
<name>A0A1I4BJE2_9HYPH</name>
<evidence type="ECO:0000313" key="2">
    <source>
        <dbReference type="EMBL" id="SFK68905.1"/>
    </source>
</evidence>
<gene>
    <name evidence="2" type="ORF">SAMN05444581_11544</name>
</gene>
<reference evidence="2 3" key="1">
    <citation type="submission" date="2016-10" db="EMBL/GenBank/DDBJ databases">
        <authorList>
            <person name="de Groot N.N."/>
        </authorList>
    </citation>
    <scope>NUCLEOTIDE SEQUENCE [LARGE SCALE GENOMIC DNA]</scope>
    <source>
        <strain evidence="2 3">NE2</strain>
    </source>
</reference>
<keyword evidence="2" id="KW-0132">Cell division</keyword>
<proteinExistence type="predicted"/>